<protein>
    <submittedName>
        <fullName evidence="2">Uncharacterized protein</fullName>
    </submittedName>
</protein>
<keyword evidence="3" id="KW-1185">Reference proteome</keyword>
<evidence type="ECO:0000256" key="1">
    <source>
        <dbReference type="SAM" id="MobiDB-lite"/>
    </source>
</evidence>
<sequence length="66" mass="7058">MFIAPFTRLTTLDLSDTARLGIKEAARQAALLRVPGHDFGHGTRLTELASHAPPAGPGPRDHGEED</sequence>
<gene>
    <name evidence="2" type="ORF">IAI60_00770</name>
</gene>
<dbReference type="RefSeq" id="WP_207444757.1">
    <property type="nucleotide sequence ID" value="NZ_CP061091.1"/>
</dbReference>
<name>A0ABS3K6P9_9PROT</name>
<comment type="caution">
    <text evidence="2">The sequence shown here is derived from an EMBL/GenBank/DDBJ whole genome shotgun (WGS) entry which is preliminary data.</text>
</comment>
<accession>A0ABS3K6P9</accession>
<dbReference type="EMBL" id="JACTNF010000001">
    <property type="protein sequence ID" value="MBO1073135.1"/>
    <property type="molecule type" value="Genomic_DNA"/>
</dbReference>
<proteinExistence type="predicted"/>
<feature type="region of interest" description="Disordered" evidence="1">
    <location>
        <begin position="42"/>
        <end position="66"/>
    </location>
</feature>
<evidence type="ECO:0000313" key="2">
    <source>
        <dbReference type="EMBL" id="MBO1073135.1"/>
    </source>
</evidence>
<dbReference type="Proteomes" id="UP001518990">
    <property type="component" value="Unassembled WGS sequence"/>
</dbReference>
<organism evidence="2 3">
    <name type="scientific">Roseomonas marmotae</name>
    <dbReference type="NCBI Taxonomy" id="2768161"/>
    <lineage>
        <taxon>Bacteria</taxon>
        <taxon>Pseudomonadati</taxon>
        <taxon>Pseudomonadota</taxon>
        <taxon>Alphaproteobacteria</taxon>
        <taxon>Acetobacterales</taxon>
        <taxon>Roseomonadaceae</taxon>
        <taxon>Roseomonas</taxon>
    </lineage>
</organism>
<evidence type="ECO:0000313" key="3">
    <source>
        <dbReference type="Proteomes" id="UP001518990"/>
    </source>
</evidence>
<reference evidence="2 3" key="1">
    <citation type="submission" date="2020-09" db="EMBL/GenBank/DDBJ databases">
        <title>Roseomonas.</title>
        <authorList>
            <person name="Zhu W."/>
        </authorList>
    </citation>
    <scope>NUCLEOTIDE SEQUENCE [LARGE SCALE GENOMIC DNA]</scope>
    <source>
        <strain evidence="2 3">1311</strain>
    </source>
</reference>